<dbReference type="AlphaFoldDB" id="A0A024GZD3"/>
<gene>
    <name evidence="2" type="primary">ykgE</name>
    <name evidence="2" type="ORF">ARTSIC4J27_776</name>
</gene>
<protein>
    <submittedName>
        <fullName evidence="2">Cysteine-rich domain protein</fullName>
    </submittedName>
</protein>
<dbReference type="Proteomes" id="UP000035722">
    <property type="component" value="Unassembled WGS sequence"/>
</dbReference>
<dbReference type="PANTHER" id="PTHR30296">
    <property type="entry name" value="UNCHARACTERIZED PROTEIN YKGE"/>
    <property type="match status" value="1"/>
</dbReference>
<evidence type="ECO:0000313" key="3">
    <source>
        <dbReference type="Proteomes" id="UP000035722"/>
    </source>
</evidence>
<reference evidence="3" key="1">
    <citation type="journal article" date="2014" name="Genome Announc.">
        <title>Genome Sequence of Arthrobacter siccitolerans 4J27, a Xeroprotectant-Producing Desiccation-Tolerant Microorganism.</title>
        <authorList>
            <person name="Manzanera M."/>
            <person name="Santa-Cruz-Calvo L."/>
            <person name="Vilchez J.I."/>
            <person name="Garcia-Fontana C."/>
            <person name="Silva-Castro G.A."/>
            <person name="Calvo C."/>
            <person name="Gonzalez-Lopez J."/>
        </authorList>
    </citation>
    <scope>NUCLEOTIDE SEQUENCE [LARGE SCALE GENOMIC DNA]</scope>
    <source>
        <strain evidence="3">4J27</strain>
    </source>
</reference>
<dbReference type="RefSeq" id="WP_050053874.1">
    <property type="nucleotide sequence ID" value="NZ_CAQI01000029.1"/>
</dbReference>
<comment type="caution">
    <text evidence="2">The sequence shown here is derived from an EMBL/GenBank/DDBJ whole genome shotgun (WGS) entry which is preliminary data.</text>
</comment>
<sequence length="267" mass="28025">MRIALFATCIVDGMYPRAAQATVEVLERLGHEVVFPAGQACCGQMHVNSGYFKEAVPVVANHVRAFESEDYDVAVAPSGSCVASVKHQHPMVARRAGDAGLEERSVAVGKKTYELSELLVDVLGVTSPAEQLGSYFPHTVTYHPSCHGMRLLKLGDRQAGLLRGVKGLELVDLPEADQCCGFGGTFSVKNADVSSAMLADKTANIRSTGASVCAGGDYSCLMHIGGGLSRQGDGVATLHLAEILASTEQEPAAVPGPAGQTVKVMVR</sequence>
<accession>A0A024GZD3</accession>
<feature type="domain" description="Cysteine-rich" evidence="1">
    <location>
        <begin position="3"/>
        <end position="85"/>
    </location>
</feature>
<keyword evidence="3" id="KW-1185">Reference proteome</keyword>
<dbReference type="OrthoDB" id="9770306at2"/>
<evidence type="ECO:0000313" key="2">
    <source>
        <dbReference type="EMBL" id="CCQ44846.1"/>
    </source>
</evidence>
<proteinExistence type="predicted"/>
<feature type="domain" description="Cysteine-rich" evidence="1">
    <location>
        <begin position="140"/>
        <end position="224"/>
    </location>
</feature>
<dbReference type="Pfam" id="PF02754">
    <property type="entry name" value="CCG"/>
    <property type="match status" value="2"/>
</dbReference>
<dbReference type="GO" id="GO:0016491">
    <property type="term" value="F:oxidoreductase activity"/>
    <property type="evidence" value="ECO:0007669"/>
    <property type="project" value="UniProtKB-ARBA"/>
</dbReference>
<dbReference type="STRING" id="861266.ARTSIC4J27_776"/>
<organism evidence="2 3">
    <name type="scientific">Pseudarthrobacter siccitolerans</name>
    <dbReference type="NCBI Taxonomy" id="861266"/>
    <lineage>
        <taxon>Bacteria</taxon>
        <taxon>Bacillati</taxon>
        <taxon>Actinomycetota</taxon>
        <taxon>Actinomycetes</taxon>
        <taxon>Micrococcales</taxon>
        <taxon>Micrococcaceae</taxon>
        <taxon>Pseudarthrobacter</taxon>
    </lineage>
</organism>
<name>A0A024GZD3_9MICC</name>
<dbReference type="EMBL" id="CAQI01000029">
    <property type="protein sequence ID" value="CCQ44846.1"/>
    <property type="molecule type" value="Genomic_DNA"/>
</dbReference>
<dbReference type="GO" id="GO:0005829">
    <property type="term" value="C:cytosol"/>
    <property type="evidence" value="ECO:0007669"/>
    <property type="project" value="TreeGrafter"/>
</dbReference>
<evidence type="ECO:0000259" key="1">
    <source>
        <dbReference type="Pfam" id="PF02754"/>
    </source>
</evidence>
<dbReference type="InterPro" id="IPR004017">
    <property type="entry name" value="Cys_rich_dom"/>
</dbReference>
<dbReference type="PANTHER" id="PTHR30296:SF0">
    <property type="entry name" value="LACTATE UTILIZATION PROTEIN A"/>
    <property type="match status" value="1"/>
</dbReference>